<evidence type="ECO:0000313" key="1">
    <source>
        <dbReference type="EMBL" id="CAB4186640.1"/>
    </source>
</evidence>
<protein>
    <submittedName>
        <fullName evidence="1">Uncharacterized protein</fullName>
    </submittedName>
</protein>
<dbReference type="EMBL" id="LR797098">
    <property type="protein sequence ID" value="CAB4186640.1"/>
    <property type="molecule type" value="Genomic_DNA"/>
</dbReference>
<evidence type="ECO:0000313" key="3">
    <source>
        <dbReference type="EMBL" id="CAB4218508.1"/>
    </source>
</evidence>
<proteinExistence type="predicted"/>
<reference evidence="1" key="1">
    <citation type="submission" date="2020-05" db="EMBL/GenBank/DDBJ databases">
        <authorList>
            <person name="Chiriac C."/>
            <person name="Salcher M."/>
            <person name="Ghai R."/>
            <person name="Kavagutti S V."/>
        </authorList>
    </citation>
    <scope>NUCLEOTIDE SEQUENCE</scope>
</reference>
<accession>A0A6J5QQC2</accession>
<dbReference type="EMBL" id="LR797282">
    <property type="protein sequence ID" value="CAB4199026.1"/>
    <property type="molecule type" value="Genomic_DNA"/>
</dbReference>
<name>A0A6J5QQC2_9CAUD</name>
<organism evidence="1">
    <name type="scientific">uncultured Caudovirales phage</name>
    <dbReference type="NCBI Taxonomy" id="2100421"/>
    <lineage>
        <taxon>Viruses</taxon>
        <taxon>Duplodnaviria</taxon>
        <taxon>Heunggongvirae</taxon>
        <taxon>Uroviricota</taxon>
        <taxon>Caudoviricetes</taxon>
        <taxon>Peduoviridae</taxon>
        <taxon>Maltschvirus</taxon>
        <taxon>Maltschvirus maltsch</taxon>
    </lineage>
</organism>
<gene>
    <name evidence="1" type="ORF">UFOVP1150_40</name>
    <name evidence="2" type="ORF">UFOVP1329_15</name>
    <name evidence="3" type="ORF">UFOVP1595_21</name>
</gene>
<sequence length="197" mass="21858">MTTTELANISLGHIGCNLIQSLDEESPQAEHCNRMWVFVRDALLRQRQWNFAMHRVSLSRLEDDPAFGWAAAYALPEDYILAVEWNGQKAGTGEAKFDIEDGKLLCDDIERAELRYVRRITATQKWDANFCEAFTFKLAAAIAPAISSSSSIADSMLQKADAFLLRAFGPDNVETRPAAVLAQEGSGWLKARMGASN</sequence>
<evidence type="ECO:0000313" key="2">
    <source>
        <dbReference type="EMBL" id="CAB4199026.1"/>
    </source>
</evidence>
<dbReference type="EMBL" id="LR797464">
    <property type="protein sequence ID" value="CAB4218508.1"/>
    <property type="molecule type" value="Genomic_DNA"/>
</dbReference>